<keyword evidence="6" id="KW-1133">Transmembrane helix</keyword>
<keyword evidence="6" id="KW-0472">Membrane</keyword>
<evidence type="ECO:0000256" key="4">
    <source>
        <dbReference type="ARBA" id="ARBA00022777"/>
    </source>
</evidence>
<dbReference type="SMART" id="SM00332">
    <property type="entry name" value="PP2Cc"/>
    <property type="match status" value="1"/>
</dbReference>
<evidence type="ECO:0000313" key="10">
    <source>
        <dbReference type="Proteomes" id="UP000245506"/>
    </source>
</evidence>
<dbReference type="OrthoDB" id="9816047at2"/>
<reference evidence="9 10" key="1">
    <citation type="submission" date="2018-05" db="EMBL/GenBank/DDBJ databases">
        <title>Leucothrix arctica sp. nov., isolated from Arctic seawater.</title>
        <authorList>
            <person name="Choi A."/>
            <person name="Baek K."/>
        </authorList>
    </citation>
    <scope>NUCLEOTIDE SEQUENCE [LARGE SCALE GENOMIC DNA]</scope>
    <source>
        <strain evidence="9 10">IMCC9719</strain>
    </source>
</reference>
<dbReference type="PROSITE" id="PS51746">
    <property type="entry name" value="PPM_2"/>
    <property type="match status" value="1"/>
</dbReference>
<keyword evidence="6" id="KW-0812">Transmembrane</keyword>
<organism evidence="9 10">
    <name type="scientific">Leucothrix arctica</name>
    <dbReference type="NCBI Taxonomy" id="1481894"/>
    <lineage>
        <taxon>Bacteria</taxon>
        <taxon>Pseudomonadati</taxon>
        <taxon>Pseudomonadota</taxon>
        <taxon>Gammaproteobacteria</taxon>
        <taxon>Thiotrichales</taxon>
        <taxon>Thiotrichaceae</taxon>
        <taxon>Leucothrix</taxon>
    </lineage>
</organism>
<keyword evidence="1 9" id="KW-0723">Serine/threonine-protein kinase</keyword>
<dbReference type="CDD" id="cd00143">
    <property type="entry name" value="PP2Cc"/>
    <property type="match status" value="1"/>
</dbReference>
<keyword evidence="4 9" id="KW-0418">Kinase</keyword>
<dbReference type="InterPro" id="IPR011009">
    <property type="entry name" value="Kinase-like_dom_sf"/>
</dbReference>
<dbReference type="Gene3D" id="3.30.200.20">
    <property type="entry name" value="Phosphorylase Kinase, domain 1"/>
    <property type="match status" value="1"/>
</dbReference>
<dbReference type="InterPro" id="IPR000719">
    <property type="entry name" value="Prot_kinase_dom"/>
</dbReference>
<dbReference type="InterPro" id="IPR001932">
    <property type="entry name" value="PPM-type_phosphatase-like_dom"/>
</dbReference>
<feature type="domain" description="PPM-type phosphatase" evidence="8">
    <location>
        <begin position="16"/>
        <end position="244"/>
    </location>
</feature>
<dbReference type="SMART" id="SM00331">
    <property type="entry name" value="PP2C_SIG"/>
    <property type="match status" value="1"/>
</dbReference>
<dbReference type="PROSITE" id="PS50011">
    <property type="entry name" value="PROTEIN_KINASE_DOM"/>
    <property type="match status" value="1"/>
</dbReference>
<evidence type="ECO:0000256" key="5">
    <source>
        <dbReference type="ARBA" id="ARBA00022840"/>
    </source>
</evidence>
<dbReference type="GO" id="GO:0004674">
    <property type="term" value="F:protein serine/threonine kinase activity"/>
    <property type="evidence" value="ECO:0007669"/>
    <property type="project" value="UniProtKB-KW"/>
</dbReference>
<dbReference type="Pfam" id="PF13672">
    <property type="entry name" value="PP2C_2"/>
    <property type="match status" value="1"/>
</dbReference>
<evidence type="ECO:0000313" key="9">
    <source>
        <dbReference type="EMBL" id="PWQ94677.1"/>
    </source>
</evidence>
<evidence type="ECO:0000259" key="7">
    <source>
        <dbReference type="PROSITE" id="PS50011"/>
    </source>
</evidence>
<dbReference type="InterPro" id="IPR008271">
    <property type="entry name" value="Ser/Thr_kinase_AS"/>
</dbReference>
<comment type="caution">
    <text evidence="9">The sequence shown here is derived from an EMBL/GenBank/DDBJ whole genome shotgun (WGS) entry which is preliminary data.</text>
</comment>
<dbReference type="Proteomes" id="UP000245506">
    <property type="component" value="Unassembled WGS sequence"/>
</dbReference>
<keyword evidence="3" id="KW-0547">Nucleotide-binding</keyword>
<proteinExistence type="predicted"/>
<dbReference type="CDD" id="cd14014">
    <property type="entry name" value="STKc_PknB_like"/>
    <property type="match status" value="1"/>
</dbReference>
<dbReference type="SUPFAM" id="SSF81606">
    <property type="entry name" value="PP2C-like"/>
    <property type="match status" value="1"/>
</dbReference>
<name>A0A317C8Q1_9GAMM</name>
<dbReference type="Gene3D" id="3.60.40.10">
    <property type="entry name" value="PPM-type phosphatase domain"/>
    <property type="match status" value="1"/>
</dbReference>
<dbReference type="SUPFAM" id="SSF56112">
    <property type="entry name" value="Protein kinase-like (PK-like)"/>
    <property type="match status" value="1"/>
</dbReference>
<evidence type="ECO:0000256" key="2">
    <source>
        <dbReference type="ARBA" id="ARBA00022679"/>
    </source>
</evidence>
<evidence type="ECO:0000256" key="1">
    <source>
        <dbReference type="ARBA" id="ARBA00022527"/>
    </source>
</evidence>
<dbReference type="RefSeq" id="WP_109824326.1">
    <property type="nucleotide sequence ID" value="NZ_QGKL01000039.1"/>
</dbReference>
<dbReference type="PROSITE" id="PS00108">
    <property type="entry name" value="PROTEIN_KINASE_ST"/>
    <property type="match status" value="1"/>
</dbReference>
<dbReference type="PANTHER" id="PTHR24351">
    <property type="entry name" value="RIBOSOMAL PROTEIN S6 KINASE"/>
    <property type="match status" value="1"/>
</dbReference>
<dbReference type="EMBL" id="QGKL01000039">
    <property type="protein sequence ID" value="PWQ94677.1"/>
    <property type="molecule type" value="Genomic_DNA"/>
</dbReference>
<dbReference type="GO" id="GO:0005524">
    <property type="term" value="F:ATP binding"/>
    <property type="evidence" value="ECO:0007669"/>
    <property type="project" value="UniProtKB-KW"/>
</dbReference>
<keyword evidence="10" id="KW-1185">Reference proteome</keyword>
<feature type="domain" description="Protein kinase" evidence="7">
    <location>
        <begin position="277"/>
        <end position="547"/>
    </location>
</feature>
<evidence type="ECO:0000256" key="3">
    <source>
        <dbReference type="ARBA" id="ARBA00022741"/>
    </source>
</evidence>
<evidence type="ECO:0000259" key="8">
    <source>
        <dbReference type="PROSITE" id="PS51746"/>
    </source>
</evidence>
<dbReference type="AlphaFoldDB" id="A0A317C8Q1"/>
<keyword evidence="5" id="KW-0067">ATP-binding</keyword>
<evidence type="ECO:0000256" key="6">
    <source>
        <dbReference type="SAM" id="Phobius"/>
    </source>
</evidence>
<feature type="transmembrane region" description="Helical" evidence="6">
    <location>
        <begin position="564"/>
        <end position="584"/>
    </location>
</feature>
<accession>A0A317C8Q1</accession>
<dbReference type="InterPro" id="IPR036457">
    <property type="entry name" value="PPM-type-like_dom_sf"/>
</dbReference>
<sequence>MLPNQDEKGAAKLHLNFGGYSVAGVKASNEDAFTAMLPTETSVRKYKGAVACIADGVSCSSHAQLASQTAVTNFMSDYYSTPDFWNVQQSAAKVIGSINSWLYQQGHSSSTKSDGWITTFSSLIIKSHTAHLLHAGDSRIYLLRNNELELLTQDHSYQGGGESYLTRALGIERHLDLDYKSLKVQVGDRFLLTTDGVHDTLNHKDLTELASQKGSSLEEVATHIGNVALEAGSNDNISCLIVDVTSLPIERVDELYKHLDTLKIPPALSVGQKIDQFEITQVLHSGTRSHVYLARDKHTDELRVLKMPSLNFSDDTDYLEAFAREQWIGRKLSHPQVMQIFPPPEGSQFLYNVCEYVEGQTLRQWMIDHPQPALDKVRSLLDAMIIPVRALHRAKMVHRDLKPENFIINRDGVVKLIDFGTMKITGIEEITPVKIDELPLGDTNYIAPEYIIHNVVDSGSDLFSVATIIYEMITGKLPYNAIKSTRDYPKQFGKWEYQSILKLAKPPENIPSWVDTVLKKALAPNPLYRYQVMSEFQADLRKPSSTLIASAKSVPLIERNPLRFWQVTSALLLIIVITQWVTYFT</sequence>
<dbReference type="SMART" id="SM00220">
    <property type="entry name" value="S_TKc"/>
    <property type="match status" value="1"/>
</dbReference>
<dbReference type="Gene3D" id="1.10.510.10">
    <property type="entry name" value="Transferase(Phosphotransferase) domain 1"/>
    <property type="match status" value="1"/>
</dbReference>
<dbReference type="Pfam" id="PF00069">
    <property type="entry name" value="Pkinase"/>
    <property type="match status" value="1"/>
</dbReference>
<keyword evidence="2" id="KW-0808">Transferase</keyword>
<protein>
    <submittedName>
        <fullName evidence="9">Serine/threonine protein kinase</fullName>
    </submittedName>
</protein>
<gene>
    <name evidence="9" type="ORF">DKT75_15400</name>
</gene>